<dbReference type="RefSeq" id="WP_085497255.1">
    <property type="nucleotide sequence ID" value="NZ_FXAO01000002.1"/>
</dbReference>
<dbReference type="Gene3D" id="3.40.50.720">
    <property type="entry name" value="NAD(P)-binding Rossmann-like Domain"/>
    <property type="match status" value="1"/>
</dbReference>
<proteinExistence type="predicted"/>
<gene>
    <name evidence="3" type="ORF">SAMN03080602_01279</name>
</gene>
<dbReference type="Pfam" id="PF01370">
    <property type="entry name" value="Epimerase"/>
    <property type="match status" value="1"/>
</dbReference>
<dbReference type="OrthoDB" id="9801785at2"/>
<sequence length="346" mass="39864">MKILVTGSAGFIGFHVTRSLLNKGHQVVGIDNINRYYDIELKYARLKELGISKDKAELLHLGCTGTLYGDQFQFIRMDIADRERLPKVFEREKFDKVCHLAAQAGVRYSIDNPEVYIDSNVVGYANILECCRHHSIQHFIYASSSSVYGLNKNIPFHEDDQVDHPISLYAATKKSNELMAHTYSHLYKIPTTGLRFFTVYGPWGRPDMALFLFTEAIVKGKPIKVFNNGEMERDFTHINDITTGIISVVEKKWTNQTKLYKIYNIGNNQSVKLLDFIREIEKNLGREAIKKMLPIQPGDVRKTWANIDRLIQDYEYQPITDIADGVKSFTDWFCNFYNIPKKETKA</sequence>
<name>A0A1X7J026_9FLAO</name>
<feature type="domain" description="NAD-dependent epimerase/dehydratase" evidence="2">
    <location>
        <begin position="3"/>
        <end position="266"/>
    </location>
</feature>
<dbReference type="InterPro" id="IPR001509">
    <property type="entry name" value="Epimerase_deHydtase"/>
</dbReference>
<dbReference type="Proteomes" id="UP000193420">
    <property type="component" value="Unassembled WGS sequence"/>
</dbReference>
<reference evidence="4" key="1">
    <citation type="submission" date="2017-04" db="EMBL/GenBank/DDBJ databases">
        <authorList>
            <person name="Varghese N."/>
            <person name="Submissions S."/>
        </authorList>
    </citation>
    <scope>NUCLEOTIDE SEQUENCE [LARGE SCALE GENOMIC DNA]</scope>
    <source>
        <strain evidence="4">DSM 19835</strain>
    </source>
</reference>
<dbReference type="PRINTS" id="PR01713">
    <property type="entry name" value="NUCEPIMERASE"/>
</dbReference>
<dbReference type="InterPro" id="IPR036291">
    <property type="entry name" value="NAD(P)-bd_dom_sf"/>
</dbReference>
<protein>
    <submittedName>
        <fullName evidence="3">UDP-glucuronate 4-epimerase</fullName>
    </submittedName>
</protein>
<dbReference type="SUPFAM" id="SSF51735">
    <property type="entry name" value="NAD(P)-binding Rossmann-fold domains"/>
    <property type="match status" value="1"/>
</dbReference>
<evidence type="ECO:0000313" key="3">
    <source>
        <dbReference type="EMBL" id="SMG20111.1"/>
    </source>
</evidence>
<accession>A0A1X7J026</accession>
<dbReference type="EMBL" id="FXAO01000002">
    <property type="protein sequence ID" value="SMG20111.1"/>
    <property type="molecule type" value="Genomic_DNA"/>
</dbReference>
<dbReference type="STRING" id="188872.SAMN03080602_01279"/>
<dbReference type="Gene3D" id="3.90.25.10">
    <property type="entry name" value="UDP-galactose 4-epimerase, domain 1"/>
    <property type="match status" value="1"/>
</dbReference>
<evidence type="ECO:0000313" key="4">
    <source>
        <dbReference type="Proteomes" id="UP000193420"/>
    </source>
</evidence>
<keyword evidence="1" id="KW-0520">NAD</keyword>
<dbReference type="CDD" id="cd05253">
    <property type="entry name" value="UDP_GE_SDE_e"/>
    <property type="match status" value="1"/>
</dbReference>
<keyword evidence="4" id="KW-1185">Reference proteome</keyword>
<dbReference type="PANTHER" id="PTHR43574">
    <property type="entry name" value="EPIMERASE-RELATED"/>
    <property type="match status" value="1"/>
</dbReference>
<dbReference type="AlphaFoldDB" id="A0A1X7J026"/>
<organism evidence="3 4">
    <name type="scientific">Arenibacter troitsensis</name>
    <dbReference type="NCBI Taxonomy" id="188872"/>
    <lineage>
        <taxon>Bacteria</taxon>
        <taxon>Pseudomonadati</taxon>
        <taxon>Bacteroidota</taxon>
        <taxon>Flavobacteriia</taxon>
        <taxon>Flavobacteriales</taxon>
        <taxon>Flavobacteriaceae</taxon>
        <taxon>Arenibacter</taxon>
    </lineage>
</organism>
<evidence type="ECO:0000259" key="2">
    <source>
        <dbReference type="Pfam" id="PF01370"/>
    </source>
</evidence>
<evidence type="ECO:0000256" key="1">
    <source>
        <dbReference type="ARBA" id="ARBA00023027"/>
    </source>
</evidence>